<dbReference type="Proteomes" id="UP000011115">
    <property type="component" value="Unassembled WGS sequence"/>
</dbReference>
<evidence type="ECO:0000313" key="2">
    <source>
        <dbReference type="EnsemblPlants" id="PGSC0003DMT400087821"/>
    </source>
</evidence>
<dbReference type="InParanoid" id="M1DEM2"/>
<protein>
    <recommendedName>
        <fullName evidence="1">F-box associated beta-propeller type 3 domain-containing protein</fullName>
    </recommendedName>
</protein>
<sequence>MYQTKSLNFPCILPLDGQSNPLLLELKEEDDYYVCRCHRPIQLTPKFHFPLGRLFLVGLRNGFICLLNGSTYIEKHFVYISNPLLGEYFEVKLHVWEISVCHVAYGFCFSKASREYKVLRLVVRKVAKVLEYEVYTLGVGEKWRNVGEISGI</sequence>
<dbReference type="PaxDb" id="4113-PGSC0003DMT400087821"/>
<dbReference type="HOGENOM" id="CLU_1725537_0_0_1"/>
<dbReference type="InterPro" id="IPR013187">
    <property type="entry name" value="F-box-assoc_dom_typ3"/>
</dbReference>
<evidence type="ECO:0000259" key="1">
    <source>
        <dbReference type="Pfam" id="PF08268"/>
    </source>
</evidence>
<feature type="domain" description="F-box associated beta-propeller type 3" evidence="1">
    <location>
        <begin position="55"/>
        <end position="146"/>
    </location>
</feature>
<dbReference type="AlphaFoldDB" id="M1DEM2"/>
<organism evidence="2 3">
    <name type="scientific">Solanum tuberosum</name>
    <name type="common">Potato</name>
    <dbReference type="NCBI Taxonomy" id="4113"/>
    <lineage>
        <taxon>Eukaryota</taxon>
        <taxon>Viridiplantae</taxon>
        <taxon>Streptophyta</taxon>
        <taxon>Embryophyta</taxon>
        <taxon>Tracheophyta</taxon>
        <taxon>Spermatophyta</taxon>
        <taxon>Magnoliopsida</taxon>
        <taxon>eudicotyledons</taxon>
        <taxon>Gunneridae</taxon>
        <taxon>Pentapetalae</taxon>
        <taxon>asterids</taxon>
        <taxon>lamiids</taxon>
        <taxon>Solanales</taxon>
        <taxon>Solanaceae</taxon>
        <taxon>Solanoideae</taxon>
        <taxon>Solaneae</taxon>
        <taxon>Solanum</taxon>
    </lineage>
</organism>
<reference evidence="2" key="2">
    <citation type="submission" date="2015-06" db="UniProtKB">
        <authorList>
            <consortium name="EnsemblPlants"/>
        </authorList>
    </citation>
    <scope>IDENTIFICATION</scope>
    <source>
        <strain evidence="2">DM1-3 516 R44</strain>
    </source>
</reference>
<dbReference type="Gramene" id="PGSC0003DMT400087821">
    <property type="protein sequence ID" value="PGSC0003DMT400087821"/>
    <property type="gene ID" value="PGSC0003DMG400037392"/>
</dbReference>
<dbReference type="Pfam" id="PF08268">
    <property type="entry name" value="FBA_3"/>
    <property type="match status" value="1"/>
</dbReference>
<accession>M1DEM2</accession>
<name>M1DEM2_SOLTU</name>
<evidence type="ECO:0000313" key="3">
    <source>
        <dbReference type="Proteomes" id="UP000011115"/>
    </source>
</evidence>
<dbReference type="EnsemblPlants" id="PGSC0003DMT400087821">
    <property type="protein sequence ID" value="PGSC0003DMT400087821"/>
    <property type="gene ID" value="PGSC0003DMG400037392"/>
</dbReference>
<proteinExistence type="predicted"/>
<dbReference type="OMA" id="HHEVSEL"/>
<reference evidence="3" key="1">
    <citation type="journal article" date="2011" name="Nature">
        <title>Genome sequence and analysis of the tuber crop potato.</title>
        <authorList>
            <consortium name="The Potato Genome Sequencing Consortium"/>
        </authorList>
    </citation>
    <scope>NUCLEOTIDE SEQUENCE [LARGE SCALE GENOMIC DNA]</scope>
    <source>
        <strain evidence="3">cv. DM1-3 516 R44</strain>
    </source>
</reference>
<keyword evidence="3" id="KW-1185">Reference proteome</keyword>